<sequence>MFGFHPSHRVQLEIAFKEIHVSSRLDHHKIERSEPNEVDYNASLQGLWYLSLKNSASVTNLG</sequence>
<dbReference type="AlphaFoldDB" id="A0A4Y2WXM5"/>
<keyword evidence="2" id="KW-1185">Reference proteome</keyword>
<name>A0A4Y2WXM5_ARAVE</name>
<evidence type="ECO:0000313" key="1">
    <source>
        <dbReference type="EMBL" id="GBO42175.1"/>
    </source>
</evidence>
<proteinExistence type="predicted"/>
<reference evidence="1 2" key="1">
    <citation type="journal article" date="2019" name="Sci. Rep.">
        <title>Orb-weaving spider Araneus ventricosus genome elucidates the spidroin gene catalogue.</title>
        <authorList>
            <person name="Kono N."/>
            <person name="Nakamura H."/>
            <person name="Ohtoshi R."/>
            <person name="Moran D.A.P."/>
            <person name="Shinohara A."/>
            <person name="Yoshida Y."/>
            <person name="Fujiwara M."/>
            <person name="Mori M."/>
            <person name="Tomita M."/>
            <person name="Arakawa K."/>
        </authorList>
    </citation>
    <scope>NUCLEOTIDE SEQUENCE [LARGE SCALE GENOMIC DNA]</scope>
</reference>
<comment type="caution">
    <text evidence="1">The sequence shown here is derived from an EMBL/GenBank/DDBJ whole genome shotgun (WGS) entry which is preliminary data.</text>
</comment>
<accession>A0A4Y2WXM5</accession>
<organism evidence="1 2">
    <name type="scientific">Araneus ventricosus</name>
    <name type="common">Orbweaver spider</name>
    <name type="synonym">Epeira ventricosa</name>
    <dbReference type="NCBI Taxonomy" id="182803"/>
    <lineage>
        <taxon>Eukaryota</taxon>
        <taxon>Metazoa</taxon>
        <taxon>Ecdysozoa</taxon>
        <taxon>Arthropoda</taxon>
        <taxon>Chelicerata</taxon>
        <taxon>Arachnida</taxon>
        <taxon>Araneae</taxon>
        <taxon>Araneomorphae</taxon>
        <taxon>Entelegynae</taxon>
        <taxon>Araneoidea</taxon>
        <taxon>Araneidae</taxon>
        <taxon>Araneus</taxon>
    </lineage>
</organism>
<dbReference type="EMBL" id="BGPR01068143">
    <property type="protein sequence ID" value="GBO42175.1"/>
    <property type="molecule type" value="Genomic_DNA"/>
</dbReference>
<feature type="non-terminal residue" evidence="1">
    <location>
        <position position="62"/>
    </location>
</feature>
<gene>
    <name evidence="1" type="ORF">AVEN_14194_1</name>
</gene>
<protein>
    <submittedName>
        <fullName evidence="1">Uncharacterized protein</fullName>
    </submittedName>
</protein>
<evidence type="ECO:0000313" key="2">
    <source>
        <dbReference type="Proteomes" id="UP000499080"/>
    </source>
</evidence>
<dbReference type="Proteomes" id="UP000499080">
    <property type="component" value="Unassembled WGS sequence"/>
</dbReference>